<protein>
    <recommendedName>
        <fullName evidence="2">Disease resistance protein Roq1-like winged-helix domain-containing protein</fullName>
    </recommendedName>
</protein>
<feature type="domain" description="Disease resistance protein Roq1-like winged-helix" evidence="2">
    <location>
        <begin position="76"/>
        <end position="139"/>
    </location>
</feature>
<dbReference type="PANTHER" id="PTHR11017:SF578">
    <property type="entry name" value="ADP-RIBOSYL CYCLASE_CYCLIC ADP-RIBOSE HYDROLASE"/>
    <property type="match status" value="1"/>
</dbReference>
<accession>A0A251QCA2</accession>
<dbReference type="InterPro" id="IPR036390">
    <property type="entry name" value="WH_DNA-bd_sf"/>
</dbReference>
<dbReference type="InterPro" id="IPR044974">
    <property type="entry name" value="Disease_R_plants"/>
</dbReference>
<dbReference type="AlphaFoldDB" id="A0A251QCA2"/>
<name>A0A251QCA2_PRUPE</name>
<dbReference type="Gene3D" id="3.80.10.10">
    <property type="entry name" value="Ribonuclease Inhibitor"/>
    <property type="match status" value="2"/>
</dbReference>
<dbReference type="InterPro" id="IPR058192">
    <property type="entry name" value="WHD_ROQ1-like"/>
</dbReference>
<dbReference type="Proteomes" id="UP000006882">
    <property type="component" value="Chromosome G2"/>
</dbReference>
<dbReference type="InterPro" id="IPR032675">
    <property type="entry name" value="LRR_dom_sf"/>
</dbReference>
<dbReference type="Pfam" id="PF23282">
    <property type="entry name" value="WHD_ROQ1"/>
    <property type="match status" value="1"/>
</dbReference>
<dbReference type="GO" id="GO:0006952">
    <property type="term" value="P:defense response"/>
    <property type="evidence" value="ECO:0007669"/>
    <property type="project" value="InterPro"/>
</dbReference>
<dbReference type="SUPFAM" id="SSF46785">
    <property type="entry name" value="Winged helix' DNA-binding domain"/>
    <property type="match status" value="1"/>
</dbReference>
<reference evidence="3 4" key="1">
    <citation type="journal article" date="2013" name="Nat. Genet.">
        <title>The high-quality draft genome of peach (Prunus persica) identifies unique patterns of genetic diversity, domestication and genome evolution.</title>
        <authorList>
            <consortium name="International Peach Genome Initiative"/>
            <person name="Verde I."/>
            <person name="Abbott A.G."/>
            <person name="Scalabrin S."/>
            <person name="Jung S."/>
            <person name="Shu S."/>
            <person name="Marroni F."/>
            <person name="Zhebentyayeva T."/>
            <person name="Dettori M.T."/>
            <person name="Grimwood J."/>
            <person name="Cattonaro F."/>
            <person name="Zuccolo A."/>
            <person name="Rossini L."/>
            <person name="Jenkins J."/>
            <person name="Vendramin E."/>
            <person name="Meisel L.A."/>
            <person name="Decroocq V."/>
            <person name="Sosinski B."/>
            <person name="Prochnik S."/>
            <person name="Mitros T."/>
            <person name="Policriti A."/>
            <person name="Cipriani G."/>
            <person name="Dondini L."/>
            <person name="Ficklin S."/>
            <person name="Goodstein D.M."/>
            <person name="Xuan P."/>
            <person name="Del Fabbro C."/>
            <person name="Aramini V."/>
            <person name="Copetti D."/>
            <person name="Gonzalez S."/>
            <person name="Horner D.S."/>
            <person name="Falchi R."/>
            <person name="Lucas S."/>
            <person name="Mica E."/>
            <person name="Maldonado J."/>
            <person name="Lazzari B."/>
            <person name="Bielenberg D."/>
            <person name="Pirona R."/>
            <person name="Miculan M."/>
            <person name="Barakat A."/>
            <person name="Testolin R."/>
            <person name="Stella A."/>
            <person name="Tartarini S."/>
            <person name="Tonutti P."/>
            <person name="Arus P."/>
            <person name="Orellana A."/>
            <person name="Wells C."/>
            <person name="Main D."/>
            <person name="Vizzotto G."/>
            <person name="Silva H."/>
            <person name="Salamini F."/>
            <person name="Schmutz J."/>
            <person name="Morgante M."/>
            <person name="Rokhsar D.S."/>
        </authorList>
    </citation>
    <scope>NUCLEOTIDE SEQUENCE [LARGE SCALE GENOMIC DNA]</scope>
    <source>
        <strain evidence="4">cv. Nemared</strain>
    </source>
</reference>
<sequence length="428" mass="49563">MYSFKHTHSLSPKLSDGLSYFPLSAPRPSTLQFALSYNVFRTIYTTLASYITWLRRRTFTHIERILQKSYDALDHRAKEYFLDIACFFKGEYEDYVLQIVPKKFIEEFVDKAMITIEGSRILMHELLANMGKDIVHKESPNDPGQRSRLWFYEDVKQVLMKSTGTRNIKGIMVKLPKPAEIILYPECFRNMVNLQIFINHNASLHGDINYLPNTLRFIDWPSCQLQSLPPNFQGNRLVVFNMLGNHIRHLEGFKHLSNPTSMDLSGCQFLEKISDLSGIPNIKYLILSGCRRLVEIDDSVGLLDKLRCFNLTGLELRLLYFWSTLRYRDLSGNNFVTILECISKFVSLDQLDLHDCKSLLEIPQEVLPPRVYAVLPDNCTSLEKIPKLPLSSEVEYLHLINCIRLRGYDITLYSGSGFCLFCNNLFLN</sequence>
<evidence type="ECO:0000256" key="1">
    <source>
        <dbReference type="ARBA" id="ARBA00022737"/>
    </source>
</evidence>
<gene>
    <name evidence="3" type="ORF">PRUPE_2G068300</name>
</gene>
<evidence type="ECO:0000313" key="4">
    <source>
        <dbReference type="Proteomes" id="UP000006882"/>
    </source>
</evidence>
<keyword evidence="4" id="KW-1185">Reference proteome</keyword>
<keyword evidence="1" id="KW-0677">Repeat</keyword>
<proteinExistence type="predicted"/>
<evidence type="ECO:0000313" key="3">
    <source>
        <dbReference type="EMBL" id="ONI21471.1"/>
    </source>
</evidence>
<dbReference type="PANTHER" id="PTHR11017">
    <property type="entry name" value="LEUCINE-RICH REPEAT-CONTAINING PROTEIN"/>
    <property type="match status" value="1"/>
</dbReference>
<organism evidence="3 4">
    <name type="scientific">Prunus persica</name>
    <name type="common">Peach</name>
    <name type="synonym">Amygdalus persica</name>
    <dbReference type="NCBI Taxonomy" id="3760"/>
    <lineage>
        <taxon>Eukaryota</taxon>
        <taxon>Viridiplantae</taxon>
        <taxon>Streptophyta</taxon>
        <taxon>Embryophyta</taxon>
        <taxon>Tracheophyta</taxon>
        <taxon>Spermatophyta</taxon>
        <taxon>Magnoliopsida</taxon>
        <taxon>eudicotyledons</taxon>
        <taxon>Gunneridae</taxon>
        <taxon>Pentapetalae</taxon>
        <taxon>rosids</taxon>
        <taxon>fabids</taxon>
        <taxon>Rosales</taxon>
        <taxon>Rosaceae</taxon>
        <taxon>Amygdaloideae</taxon>
        <taxon>Amygdaleae</taxon>
        <taxon>Prunus</taxon>
    </lineage>
</organism>
<evidence type="ECO:0000259" key="2">
    <source>
        <dbReference type="Pfam" id="PF23282"/>
    </source>
</evidence>
<dbReference type="STRING" id="3760.A0A251QCA2"/>
<dbReference type="Gramene" id="ONI21471">
    <property type="protein sequence ID" value="ONI21471"/>
    <property type="gene ID" value="PRUPE_2G068300"/>
</dbReference>
<dbReference type="SUPFAM" id="SSF52058">
    <property type="entry name" value="L domain-like"/>
    <property type="match status" value="1"/>
</dbReference>
<dbReference type="EMBL" id="CM007652">
    <property type="protein sequence ID" value="ONI21471.1"/>
    <property type="molecule type" value="Genomic_DNA"/>
</dbReference>